<feature type="region of interest" description="Disordered" evidence="1">
    <location>
        <begin position="635"/>
        <end position="689"/>
    </location>
</feature>
<feature type="compositionally biased region" description="Basic and acidic residues" evidence="1">
    <location>
        <begin position="69"/>
        <end position="115"/>
    </location>
</feature>
<dbReference type="SMART" id="SM00451">
    <property type="entry name" value="ZnF_U1"/>
    <property type="match status" value="3"/>
</dbReference>
<dbReference type="GO" id="GO:0008270">
    <property type="term" value="F:zinc ion binding"/>
    <property type="evidence" value="ECO:0007669"/>
    <property type="project" value="InterPro"/>
</dbReference>
<feature type="domain" description="U1-type" evidence="2">
    <location>
        <begin position="325"/>
        <end position="359"/>
    </location>
</feature>
<reference evidence="3" key="1">
    <citation type="submission" date="2022-07" db="EMBL/GenBank/DDBJ databases">
        <authorList>
            <person name="Trinca V."/>
            <person name="Uliana J.V.C."/>
            <person name="Torres T.T."/>
            <person name="Ward R.J."/>
            <person name="Monesi N."/>
        </authorList>
    </citation>
    <scope>NUCLEOTIDE SEQUENCE</scope>
    <source>
        <strain evidence="3">HSMRA1968</strain>
        <tissue evidence="3">Whole embryos</tissue>
    </source>
</reference>
<feature type="region of interest" description="Disordered" evidence="1">
    <location>
        <begin position="1"/>
        <end position="222"/>
    </location>
</feature>
<dbReference type="InterPro" id="IPR036236">
    <property type="entry name" value="Znf_C2H2_sf"/>
</dbReference>
<evidence type="ECO:0000256" key="1">
    <source>
        <dbReference type="SAM" id="MobiDB-lite"/>
    </source>
</evidence>
<feature type="domain" description="U1-type" evidence="2">
    <location>
        <begin position="523"/>
        <end position="561"/>
    </location>
</feature>
<dbReference type="Proteomes" id="UP001151699">
    <property type="component" value="Chromosome B"/>
</dbReference>
<dbReference type="InterPro" id="IPR026811">
    <property type="entry name" value="CIZ1"/>
</dbReference>
<feature type="compositionally biased region" description="Low complexity" evidence="1">
    <location>
        <begin position="1"/>
        <end position="41"/>
    </location>
</feature>
<gene>
    <name evidence="3" type="primary">CIZ1</name>
    <name evidence="3" type="ORF">Bhyg_07922</name>
</gene>
<dbReference type="SUPFAM" id="SSF57667">
    <property type="entry name" value="beta-beta-alpha zinc fingers"/>
    <property type="match status" value="1"/>
</dbReference>
<organism evidence="3 4">
    <name type="scientific">Pseudolycoriella hygida</name>
    <dbReference type="NCBI Taxonomy" id="35572"/>
    <lineage>
        <taxon>Eukaryota</taxon>
        <taxon>Metazoa</taxon>
        <taxon>Ecdysozoa</taxon>
        <taxon>Arthropoda</taxon>
        <taxon>Hexapoda</taxon>
        <taxon>Insecta</taxon>
        <taxon>Pterygota</taxon>
        <taxon>Neoptera</taxon>
        <taxon>Endopterygota</taxon>
        <taxon>Diptera</taxon>
        <taxon>Nematocera</taxon>
        <taxon>Sciaroidea</taxon>
        <taxon>Sciaridae</taxon>
        <taxon>Pseudolycoriella</taxon>
    </lineage>
</organism>
<evidence type="ECO:0000259" key="2">
    <source>
        <dbReference type="SMART" id="SM00451"/>
    </source>
</evidence>
<feature type="domain" description="U1-type" evidence="2">
    <location>
        <begin position="419"/>
        <end position="456"/>
    </location>
</feature>
<dbReference type="InterPro" id="IPR003604">
    <property type="entry name" value="Matrin/U1-like-C_Znf_C2H2"/>
</dbReference>
<protein>
    <submittedName>
        <fullName evidence="3">Cip1-interacting zinc finger protein</fullName>
    </submittedName>
</protein>
<feature type="compositionally biased region" description="Acidic residues" evidence="1">
    <location>
        <begin position="482"/>
        <end position="494"/>
    </location>
</feature>
<dbReference type="PANTHER" id="PTHR15491:SF18">
    <property type="entry name" value="CIZ1 ZINC FINGER PROTEIN, ISOFORM A"/>
    <property type="match status" value="1"/>
</dbReference>
<dbReference type="AlphaFoldDB" id="A0A9Q0N4W8"/>
<dbReference type="EMBL" id="WJQU01000002">
    <property type="protein sequence ID" value="KAJ6642966.1"/>
    <property type="molecule type" value="Genomic_DNA"/>
</dbReference>
<evidence type="ECO:0000313" key="4">
    <source>
        <dbReference type="Proteomes" id="UP001151699"/>
    </source>
</evidence>
<comment type="caution">
    <text evidence="3">The sequence shown here is derived from an EMBL/GenBank/DDBJ whole genome shotgun (WGS) entry which is preliminary data.</text>
</comment>
<feature type="compositionally biased region" description="Acidic residues" evidence="1">
    <location>
        <begin position="640"/>
        <end position="652"/>
    </location>
</feature>
<feature type="non-terminal residue" evidence="3">
    <location>
        <position position="689"/>
    </location>
</feature>
<evidence type="ECO:0000313" key="3">
    <source>
        <dbReference type="EMBL" id="KAJ6642966.1"/>
    </source>
</evidence>
<feature type="compositionally biased region" description="Basic and acidic residues" evidence="1">
    <location>
        <begin position="495"/>
        <end position="511"/>
    </location>
</feature>
<keyword evidence="4" id="KW-1185">Reference proteome</keyword>
<dbReference type="OrthoDB" id="6354489at2759"/>
<feature type="compositionally biased region" description="Basic and acidic residues" evidence="1">
    <location>
        <begin position="669"/>
        <end position="683"/>
    </location>
</feature>
<feature type="compositionally biased region" description="Basic and acidic residues" evidence="1">
    <location>
        <begin position="154"/>
        <end position="168"/>
    </location>
</feature>
<feature type="region of interest" description="Disordered" evidence="1">
    <location>
        <begin position="236"/>
        <end position="319"/>
    </location>
</feature>
<feature type="compositionally biased region" description="Low complexity" evidence="1">
    <location>
        <begin position="117"/>
        <end position="145"/>
    </location>
</feature>
<proteinExistence type="predicted"/>
<accession>A0A9Q0N4W8</accession>
<dbReference type="PANTHER" id="PTHR15491">
    <property type="match status" value="1"/>
</dbReference>
<feature type="compositionally biased region" description="Basic and acidic residues" evidence="1">
    <location>
        <begin position="304"/>
        <end position="314"/>
    </location>
</feature>
<feature type="region of interest" description="Disordered" evidence="1">
    <location>
        <begin position="481"/>
        <end position="512"/>
    </location>
</feature>
<feature type="region of interest" description="Disordered" evidence="1">
    <location>
        <begin position="587"/>
        <end position="607"/>
    </location>
</feature>
<sequence length="689" mass="78522">MRGARSFSRGGRVSSYRGSSNSHYHGSSSYGGYDNSHSNGGRYRGGGSGYSGRESYEPSFESRNSSGRYEGHSNSHRYPAERSSDFHKRQFHQSSRDRSVDRKRPRYSEGSRRSLEYGGNSSSDYGSNRYSESSSYRRPYEPSSRSAERPATFRPREVPSQRSRERMAPPKSLPPRRPRGATTYRGRNSILRGVRRPPPTTQTAVLRRKYLSLKSRTETARRVKIARLRSTLLKKNSTADKKSIEPEDEDSKVDKVAGDGEAETNPETPTKKSTKPSVKPADANEVGTDASAKDESDADENNDEEKKSEADSKPKAGYKSPQKSYIKLVCVHCNIKCVTFKEYQHHLYGRQHKLSLKRLSLRQKAQLARMRLAQRNNQREIEESAKDTDELNSQFCLLCRLNYRSEKSEHQASEAHRKMKAFLMPYCTYCRIGFKSPMEFETHNCTIDHIKRKARHGNESTAASENECEVDLEQFMTVDSIGDVDDHNENDEEQSERKDENSATDGRKPKADINVGNEHVKKVEVYYCELCRFYLPLNDDQATALSKHCCSRSHLRAYLRYKENEDLRLAAEKIHRRHQQEREAKKEKAAAKTAAKAEVKQEGSDSIKVKRDDEIDDSVEDKIWADVDKDLGELLQEVGNIEENDNEDEDSTATERYDRFKNSVGDLETGGKVDGEETQKTENDASEVV</sequence>
<name>A0A9Q0N4W8_9DIPT</name>
<dbReference type="GO" id="GO:0003676">
    <property type="term" value="F:nucleic acid binding"/>
    <property type="evidence" value="ECO:0007669"/>
    <property type="project" value="InterPro"/>
</dbReference>